<keyword evidence="5" id="KW-0547">Nucleotide-binding</keyword>
<evidence type="ECO:0000256" key="4">
    <source>
        <dbReference type="ARBA" id="ARBA00022475"/>
    </source>
</evidence>
<gene>
    <name evidence="9" type="ORF">SAMN05192546_1108</name>
</gene>
<comment type="similarity">
    <text evidence="2">Belongs to the ABC transporter superfamily.</text>
</comment>
<dbReference type="Gene3D" id="3.40.50.300">
    <property type="entry name" value="P-loop containing nucleotide triphosphate hydrolases"/>
    <property type="match status" value="1"/>
</dbReference>
<evidence type="ECO:0000313" key="9">
    <source>
        <dbReference type="EMBL" id="SDZ14780.1"/>
    </source>
</evidence>
<proteinExistence type="inferred from homology"/>
<protein>
    <submittedName>
        <fullName evidence="9">Nickel transport system ATP-binding protein</fullName>
    </submittedName>
</protein>
<dbReference type="PANTHER" id="PTHR43297:SF2">
    <property type="entry name" value="DIPEPTIDE TRANSPORT ATP-BINDING PROTEIN DPPD"/>
    <property type="match status" value="1"/>
</dbReference>
<dbReference type="InterPro" id="IPR027417">
    <property type="entry name" value="P-loop_NTPase"/>
</dbReference>
<dbReference type="GO" id="GO:0016887">
    <property type="term" value="F:ATP hydrolysis activity"/>
    <property type="evidence" value="ECO:0007669"/>
    <property type="project" value="InterPro"/>
</dbReference>
<keyword evidence="10" id="KW-1185">Reference proteome</keyword>
<dbReference type="AlphaFoldDB" id="A0A1H3QN91"/>
<dbReference type="SUPFAM" id="SSF52540">
    <property type="entry name" value="P-loop containing nucleoside triphosphate hydrolases"/>
    <property type="match status" value="1"/>
</dbReference>
<dbReference type="PROSITE" id="PS00211">
    <property type="entry name" value="ABC_TRANSPORTER_1"/>
    <property type="match status" value="1"/>
</dbReference>
<evidence type="ECO:0000256" key="3">
    <source>
        <dbReference type="ARBA" id="ARBA00022448"/>
    </source>
</evidence>
<dbReference type="Pfam" id="PF00005">
    <property type="entry name" value="ABC_tran"/>
    <property type="match status" value="1"/>
</dbReference>
<name>A0A1H3QN91_9FIRM</name>
<dbReference type="OrthoDB" id="9806285at2"/>
<feature type="domain" description="ABC transporter" evidence="8">
    <location>
        <begin position="8"/>
        <end position="255"/>
    </location>
</feature>
<dbReference type="InterPro" id="IPR003439">
    <property type="entry name" value="ABC_transporter-like_ATP-bd"/>
</dbReference>
<dbReference type="RefSeq" id="WP_093315022.1">
    <property type="nucleotide sequence ID" value="NZ_FNPV01000010.1"/>
</dbReference>
<keyword evidence="7" id="KW-0472">Membrane</keyword>
<dbReference type="Proteomes" id="UP000199230">
    <property type="component" value="Unassembled WGS sequence"/>
</dbReference>
<keyword evidence="3" id="KW-0813">Transport</keyword>
<evidence type="ECO:0000256" key="7">
    <source>
        <dbReference type="ARBA" id="ARBA00023136"/>
    </source>
</evidence>
<evidence type="ECO:0000313" key="10">
    <source>
        <dbReference type="Proteomes" id="UP000199230"/>
    </source>
</evidence>
<dbReference type="GO" id="GO:0005524">
    <property type="term" value="F:ATP binding"/>
    <property type="evidence" value="ECO:0007669"/>
    <property type="project" value="UniProtKB-KW"/>
</dbReference>
<sequence>MSTELLTVKDLEVWHKEDSHIENIISDVSFRLKKNGCLGIVGESGSGKSITCKAILGLLDKSFDVKGEVMFNDIHLLKADKRMIRKIRGKEISMILQNPMTAFDPLYTMHYQMAETFIENLKVSKKEALEMSLKVLEDMNMILPKDVLKKYPHQLSGGMIQRIMIGMALFLKPSIIIADEPTTAVDAINVVKLMEEFKKIRENHDTSMIFISHDLGAVAKIADEVLVMKDGRVIEHGETKHLLRYSKNQHTRYLIDTRLSLVDKFHQALGYGGAHAIRSKRIV</sequence>
<evidence type="ECO:0000259" key="8">
    <source>
        <dbReference type="PROSITE" id="PS50893"/>
    </source>
</evidence>
<keyword evidence="4" id="KW-1003">Cell membrane</keyword>
<dbReference type="SMART" id="SM00382">
    <property type="entry name" value="AAA"/>
    <property type="match status" value="1"/>
</dbReference>
<evidence type="ECO:0000256" key="2">
    <source>
        <dbReference type="ARBA" id="ARBA00005417"/>
    </source>
</evidence>
<evidence type="ECO:0000256" key="5">
    <source>
        <dbReference type="ARBA" id="ARBA00022741"/>
    </source>
</evidence>
<reference evidence="9 10" key="1">
    <citation type="submission" date="2016-10" db="EMBL/GenBank/DDBJ databases">
        <authorList>
            <person name="de Groot N.N."/>
        </authorList>
    </citation>
    <scope>NUCLEOTIDE SEQUENCE [LARGE SCALE GENOMIC DNA]</scope>
    <source>
        <strain evidence="9 10">APO</strain>
    </source>
</reference>
<dbReference type="STRING" id="159292.SAMN05192546_1108"/>
<keyword evidence="6 9" id="KW-0067">ATP-binding</keyword>
<dbReference type="PANTHER" id="PTHR43297">
    <property type="entry name" value="OLIGOPEPTIDE TRANSPORT ATP-BINDING PROTEIN APPD"/>
    <property type="match status" value="1"/>
</dbReference>
<dbReference type="PROSITE" id="PS50893">
    <property type="entry name" value="ABC_TRANSPORTER_2"/>
    <property type="match status" value="1"/>
</dbReference>
<dbReference type="InterPro" id="IPR017871">
    <property type="entry name" value="ABC_transporter-like_CS"/>
</dbReference>
<dbReference type="CDD" id="cd03257">
    <property type="entry name" value="ABC_NikE_OppD_transporters"/>
    <property type="match status" value="1"/>
</dbReference>
<dbReference type="EMBL" id="FNPV01000010">
    <property type="protein sequence ID" value="SDZ14780.1"/>
    <property type="molecule type" value="Genomic_DNA"/>
</dbReference>
<dbReference type="GO" id="GO:0005886">
    <property type="term" value="C:plasma membrane"/>
    <property type="evidence" value="ECO:0007669"/>
    <property type="project" value="UniProtKB-SubCell"/>
</dbReference>
<dbReference type="InterPro" id="IPR050388">
    <property type="entry name" value="ABC_Ni/Peptide_Import"/>
</dbReference>
<dbReference type="InterPro" id="IPR003593">
    <property type="entry name" value="AAA+_ATPase"/>
</dbReference>
<evidence type="ECO:0000256" key="6">
    <source>
        <dbReference type="ARBA" id="ARBA00022840"/>
    </source>
</evidence>
<comment type="subcellular location">
    <subcellularLocation>
        <location evidence="1">Cell membrane</location>
        <topology evidence="1">Peripheral membrane protein</topology>
    </subcellularLocation>
</comment>
<evidence type="ECO:0000256" key="1">
    <source>
        <dbReference type="ARBA" id="ARBA00004202"/>
    </source>
</evidence>
<organism evidence="9 10">
    <name type="scientific">Tindallia californiensis</name>
    <dbReference type="NCBI Taxonomy" id="159292"/>
    <lineage>
        <taxon>Bacteria</taxon>
        <taxon>Bacillati</taxon>
        <taxon>Bacillota</taxon>
        <taxon>Clostridia</taxon>
        <taxon>Peptostreptococcales</taxon>
        <taxon>Tindalliaceae</taxon>
        <taxon>Tindallia</taxon>
    </lineage>
</organism>
<accession>A0A1H3QN91</accession>